<reference evidence="3 4" key="2">
    <citation type="submission" date="2019-09" db="EMBL/GenBank/DDBJ databases">
        <title>Mesorhizobium sp. MaA-C15 isolated from Microcystis aeruginosa.</title>
        <authorList>
            <person name="Jeong S.E."/>
            <person name="Jin H.M."/>
            <person name="Jeon C.O."/>
        </authorList>
    </citation>
    <scope>NUCLEOTIDE SEQUENCE [LARGE SCALE GENOMIC DNA]</scope>
    <source>
        <strain evidence="3 4">MaA-C15</strain>
    </source>
</reference>
<dbReference type="OrthoDB" id="103227at2"/>
<keyword evidence="1" id="KW-0732">Signal</keyword>
<dbReference type="PANTHER" id="PTHR34599">
    <property type="entry name" value="PEROXIDASE-RELATED"/>
    <property type="match status" value="1"/>
</dbReference>
<dbReference type="SUPFAM" id="SSF48317">
    <property type="entry name" value="Acid phosphatase/Vanadium-dependent haloperoxidase"/>
    <property type="match status" value="1"/>
</dbReference>
<dbReference type="GO" id="GO:0004601">
    <property type="term" value="F:peroxidase activity"/>
    <property type="evidence" value="ECO:0007669"/>
    <property type="project" value="UniProtKB-KW"/>
</dbReference>
<keyword evidence="3" id="KW-0560">Oxidoreductase</keyword>
<organism evidence="3 4">
    <name type="scientific">Neoaquamicrobium microcysteis</name>
    <dbReference type="NCBI Taxonomy" id="2682781"/>
    <lineage>
        <taxon>Bacteria</taxon>
        <taxon>Pseudomonadati</taxon>
        <taxon>Pseudomonadota</taxon>
        <taxon>Alphaproteobacteria</taxon>
        <taxon>Hyphomicrobiales</taxon>
        <taxon>Phyllobacteriaceae</taxon>
        <taxon>Neoaquamicrobium</taxon>
    </lineage>
</organism>
<feature type="chain" id="PRO_5023077082" evidence="1">
    <location>
        <begin position="26"/>
        <end position="440"/>
    </location>
</feature>
<keyword evidence="3" id="KW-0575">Peroxidase</keyword>
<dbReference type="InterPro" id="IPR052559">
    <property type="entry name" value="V-haloperoxidase"/>
</dbReference>
<dbReference type="CDD" id="cd03398">
    <property type="entry name" value="PAP2_haloperoxidase"/>
    <property type="match status" value="1"/>
</dbReference>
<sequence>MRAFTQALATMIVVACALAWQPARAQTDGDAVEVVQTWYRLTLELVRHTPTYSPPVASRAFAYLGVTAYEAAAGGSDDLVSFAGQLNALSPLPERQEGQDYADAAVVHAAMAKAVRELFGNTGPTGQRAMDAIERRLGERVSEGLDAEVLARSTAHGETIAAHILEWSQSDRGAVVENMGFPHVHELTAGGAHWTPTSLIAQQQKPLLPDWGNNRTFAMPNGASCDLPPPPAYSEEEDSEFYREAREVYDTVKDLTPEQRAIARFWSDDPMLSPTPPGHWISIAMKVLEEEGADLDRSVEALSLLGVTLADSFIGCWEAKYRFDLVRPITYIRRLMDPKWEPPLNTPPFPEYPSGHSTQSGAAAVVLAKLFGETFAFEDDTHVDDGLPARSYASFHAAAEEAAMSRLYGGIHFRAAIERGLEQGHCIGDHANALRTRRQP</sequence>
<dbReference type="Proteomes" id="UP000323258">
    <property type="component" value="Unassembled WGS sequence"/>
</dbReference>
<proteinExistence type="predicted"/>
<dbReference type="InterPro" id="IPR000326">
    <property type="entry name" value="PAP2/HPO"/>
</dbReference>
<accession>A0A5D4H2W8</accession>
<comment type="caution">
    <text evidence="3">The sequence shown here is derived from an EMBL/GenBank/DDBJ whole genome shotgun (WGS) entry which is preliminary data.</text>
</comment>
<dbReference type="Pfam" id="PF01569">
    <property type="entry name" value="PAP2"/>
    <property type="match status" value="1"/>
</dbReference>
<dbReference type="RefSeq" id="WP_148913404.1">
    <property type="nucleotide sequence ID" value="NZ_VSZS01000054.1"/>
</dbReference>
<keyword evidence="4" id="KW-1185">Reference proteome</keyword>
<dbReference type="EMBL" id="VSZS01000054">
    <property type="protein sequence ID" value="TYR34864.1"/>
    <property type="molecule type" value="Genomic_DNA"/>
</dbReference>
<gene>
    <name evidence="3" type="ORF">FY036_03315</name>
</gene>
<evidence type="ECO:0000256" key="1">
    <source>
        <dbReference type="SAM" id="SignalP"/>
    </source>
</evidence>
<name>A0A5D4H2W8_9HYPH</name>
<dbReference type="PANTHER" id="PTHR34599:SF2">
    <property type="entry name" value="TRAF-TYPE DOMAIN-CONTAINING PROTEIN"/>
    <property type="match status" value="1"/>
</dbReference>
<reference evidence="3 4" key="1">
    <citation type="submission" date="2019-08" db="EMBL/GenBank/DDBJ databases">
        <authorList>
            <person name="Seo Y.L."/>
        </authorList>
    </citation>
    <scope>NUCLEOTIDE SEQUENCE [LARGE SCALE GENOMIC DNA]</scope>
    <source>
        <strain evidence="3 4">MaA-C15</strain>
    </source>
</reference>
<dbReference type="Gene3D" id="1.10.606.20">
    <property type="match status" value="1"/>
</dbReference>
<evidence type="ECO:0000313" key="3">
    <source>
        <dbReference type="EMBL" id="TYR34864.1"/>
    </source>
</evidence>
<feature type="domain" description="Phosphatidic acid phosphatase type 2/haloperoxidase" evidence="2">
    <location>
        <begin position="302"/>
        <end position="427"/>
    </location>
</feature>
<evidence type="ECO:0000259" key="2">
    <source>
        <dbReference type="Pfam" id="PF01569"/>
    </source>
</evidence>
<evidence type="ECO:0000313" key="4">
    <source>
        <dbReference type="Proteomes" id="UP000323258"/>
    </source>
</evidence>
<dbReference type="AlphaFoldDB" id="A0A5D4H2W8"/>
<protein>
    <submittedName>
        <fullName evidence="3">Vanadium-dependent haloperoxidase</fullName>
    </submittedName>
</protein>
<feature type="signal peptide" evidence="1">
    <location>
        <begin position="1"/>
        <end position="25"/>
    </location>
</feature>
<dbReference type="PROSITE" id="PS51257">
    <property type="entry name" value="PROKAR_LIPOPROTEIN"/>
    <property type="match status" value="1"/>
</dbReference>
<dbReference type="InterPro" id="IPR036938">
    <property type="entry name" value="PAP2/HPO_sf"/>
</dbReference>